<accession>A0AAV4FW39</accession>
<gene>
    <name evidence="1" type="ORF">ElyMa_003964900</name>
</gene>
<evidence type="ECO:0000313" key="2">
    <source>
        <dbReference type="Proteomes" id="UP000762676"/>
    </source>
</evidence>
<dbReference type="AlphaFoldDB" id="A0AAV4FW39"/>
<keyword evidence="2" id="KW-1185">Reference proteome</keyword>
<dbReference type="EMBL" id="BMAT01008075">
    <property type="protein sequence ID" value="GFR77319.1"/>
    <property type="molecule type" value="Genomic_DNA"/>
</dbReference>
<evidence type="ECO:0000313" key="1">
    <source>
        <dbReference type="EMBL" id="GFR77319.1"/>
    </source>
</evidence>
<organism evidence="1 2">
    <name type="scientific">Elysia marginata</name>
    <dbReference type="NCBI Taxonomy" id="1093978"/>
    <lineage>
        <taxon>Eukaryota</taxon>
        <taxon>Metazoa</taxon>
        <taxon>Spiralia</taxon>
        <taxon>Lophotrochozoa</taxon>
        <taxon>Mollusca</taxon>
        <taxon>Gastropoda</taxon>
        <taxon>Heterobranchia</taxon>
        <taxon>Euthyneura</taxon>
        <taxon>Panpulmonata</taxon>
        <taxon>Sacoglossa</taxon>
        <taxon>Placobranchoidea</taxon>
        <taxon>Plakobranchidae</taxon>
        <taxon>Elysia</taxon>
    </lineage>
</organism>
<protein>
    <recommendedName>
        <fullName evidence="3">DNA-directed DNA polymerase</fullName>
    </recommendedName>
</protein>
<dbReference type="Proteomes" id="UP000762676">
    <property type="component" value="Unassembled WGS sequence"/>
</dbReference>
<dbReference type="SUPFAM" id="SSF56672">
    <property type="entry name" value="DNA/RNA polymerases"/>
    <property type="match status" value="1"/>
</dbReference>
<evidence type="ECO:0008006" key="3">
    <source>
        <dbReference type="Google" id="ProtNLM"/>
    </source>
</evidence>
<sequence length="693" mass="77895">MAEFYLCGYHYTAAAPSKPYCLLYSDIGRKFSVKLIQQSKKKRQTTNGGNNCFRHAFVNNTPPAPFTWVRDDIFDRHQIVPAPEIHRRIDGLTHDRTPYVMTESVIDHLFRKLPPLSEVAVPPTPENASQFLTEDEAVTRFIFKPQFVRELKERLVAFLKFTRPTDRTFPYSVPTSPEHLLITFEPVDVHGDCDDDGARGPDDVIRRHVILKHVIQTLICPFVHVADNESIQLERALSHILPTGSTGKGAELALSDPADESYYRCSSSNLAYRGSDMTKIDPSEIPDDAHHVVDITPPPETSHHIAFRDFFVSRDEPPSIPPTPNGATYHDNTTLGWLRYIAFVHTSAGASADKFFSNGNVIYHTNERHEPFAVVDFSNYYASVIRAFDLDPYMSRIHDQLIEIRCRHPQVKGLINISIGKRQKTSLRWYNITKQLSVAVMLHTITENGPMVCGATTDGILLRSLALPTTVKCPQGFSMKVDFVPDTRFGMVTVSQNMYAGVDARTHAIVHRGFIGMRTTMCPKWFRSVVEIVLRAFLKLKSKEEKVNNTTETMKVSLARLLETKTSVSDLVLPDCDASFTTQKLPLVVYHMNDLLPNRFQIYTVVDGNIDALPFCDDVALPDTVNVFCAKQLNVKKYSTIITTLLTKIYENLTDAGNKAEAFQLFSAANGTLQKYLDGFPQATSVYPGGIGI</sequence>
<dbReference type="InterPro" id="IPR043502">
    <property type="entry name" value="DNA/RNA_pol_sf"/>
</dbReference>
<reference evidence="1 2" key="1">
    <citation type="journal article" date="2021" name="Elife">
        <title>Chloroplast acquisition without the gene transfer in kleptoplastic sea slugs, Plakobranchus ocellatus.</title>
        <authorList>
            <person name="Maeda T."/>
            <person name="Takahashi S."/>
            <person name="Yoshida T."/>
            <person name="Shimamura S."/>
            <person name="Takaki Y."/>
            <person name="Nagai Y."/>
            <person name="Toyoda A."/>
            <person name="Suzuki Y."/>
            <person name="Arimoto A."/>
            <person name="Ishii H."/>
            <person name="Satoh N."/>
            <person name="Nishiyama T."/>
            <person name="Hasebe M."/>
            <person name="Maruyama T."/>
            <person name="Minagawa J."/>
            <person name="Obokata J."/>
            <person name="Shigenobu S."/>
        </authorList>
    </citation>
    <scope>NUCLEOTIDE SEQUENCE [LARGE SCALE GENOMIC DNA]</scope>
</reference>
<comment type="caution">
    <text evidence="1">The sequence shown here is derived from an EMBL/GenBank/DDBJ whole genome shotgun (WGS) entry which is preliminary data.</text>
</comment>
<name>A0AAV4FW39_9GAST</name>
<proteinExistence type="predicted"/>